<dbReference type="GO" id="GO:0016705">
    <property type="term" value="F:oxidoreductase activity, acting on paired donors, with incorporation or reduction of molecular oxygen"/>
    <property type="evidence" value="ECO:0007669"/>
    <property type="project" value="InterPro"/>
</dbReference>
<keyword evidence="1" id="KW-1133">Transmembrane helix</keyword>
<accession>A0A5N5WJ54</accession>
<gene>
    <name evidence="2" type="ORF">BDV29DRAFT_162260</name>
</gene>
<feature type="transmembrane region" description="Helical" evidence="1">
    <location>
        <begin position="6"/>
        <end position="26"/>
    </location>
</feature>
<evidence type="ECO:0000256" key="1">
    <source>
        <dbReference type="SAM" id="Phobius"/>
    </source>
</evidence>
<name>A0A5N5WJ54_9EURO</name>
<reference evidence="2 3" key="1">
    <citation type="submission" date="2019-04" db="EMBL/GenBank/DDBJ databases">
        <title>Friends and foes A comparative genomics study of 23 Aspergillus species from section Flavi.</title>
        <authorList>
            <consortium name="DOE Joint Genome Institute"/>
            <person name="Kjaerbolling I."/>
            <person name="Vesth T."/>
            <person name="Frisvad J.C."/>
            <person name="Nybo J.L."/>
            <person name="Theobald S."/>
            <person name="Kildgaard S."/>
            <person name="Isbrandt T."/>
            <person name="Kuo A."/>
            <person name="Sato A."/>
            <person name="Lyhne E.K."/>
            <person name="Kogle M.E."/>
            <person name="Wiebenga A."/>
            <person name="Kun R.S."/>
            <person name="Lubbers R.J."/>
            <person name="Makela M.R."/>
            <person name="Barry K."/>
            <person name="Chovatia M."/>
            <person name="Clum A."/>
            <person name="Daum C."/>
            <person name="Haridas S."/>
            <person name="He G."/>
            <person name="LaButti K."/>
            <person name="Lipzen A."/>
            <person name="Mondo S."/>
            <person name="Riley R."/>
            <person name="Salamov A."/>
            <person name="Simmons B.A."/>
            <person name="Magnuson J.K."/>
            <person name="Henrissat B."/>
            <person name="Mortensen U.H."/>
            <person name="Larsen T.O."/>
            <person name="Devries R.P."/>
            <person name="Grigoriev I.V."/>
            <person name="Machida M."/>
            <person name="Baker S.E."/>
            <person name="Andersen M.R."/>
        </authorList>
    </citation>
    <scope>NUCLEOTIDE SEQUENCE [LARGE SCALE GENOMIC DNA]</scope>
    <source>
        <strain evidence="2 3">CBS 151.66</strain>
    </source>
</reference>
<dbReference type="Proteomes" id="UP000326565">
    <property type="component" value="Unassembled WGS sequence"/>
</dbReference>
<evidence type="ECO:0000313" key="3">
    <source>
        <dbReference type="Proteomes" id="UP000326565"/>
    </source>
</evidence>
<dbReference type="EMBL" id="ML732385">
    <property type="protein sequence ID" value="KAB8068556.1"/>
    <property type="molecule type" value="Genomic_DNA"/>
</dbReference>
<keyword evidence="1" id="KW-0812">Transmembrane</keyword>
<dbReference type="GO" id="GO:0020037">
    <property type="term" value="F:heme binding"/>
    <property type="evidence" value="ECO:0007669"/>
    <property type="project" value="InterPro"/>
</dbReference>
<dbReference type="GO" id="GO:0004497">
    <property type="term" value="F:monooxygenase activity"/>
    <property type="evidence" value="ECO:0007669"/>
    <property type="project" value="InterPro"/>
</dbReference>
<dbReference type="OrthoDB" id="2789670at2759"/>
<keyword evidence="3" id="KW-1185">Reference proteome</keyword>
<dbReference type="AlphaFoldDB" id="A0A5N5WJ54"/>
<evidence type="ECO:0000313" key="2">
    <source>
        <dbReference type="EMBL" id="KAB8068556.1"/>
    </source>
</evidence>
<protein>
    <recommendedName>
        <fullName evidence="4">Cytochrome P450</fullName>
    </recommendedName>
</protein>
<organism evidence="2 3">
    <name type="scientific">Aspergillus leporis</name>
    <dbReference type="NCBI Taxonomy" id="41062"/>
    <lineage>
        <taxon>Eukaryota</taxon>
        <taxon>Fungi</taxon>
        <taxon>Dikarya</taxon>
        <taxon>Ascomycota</taxon>
        <taxon>Pezizomycotina</taxon>
        <taxon>Eurotiomycetes</taxon>
        <taxon>Eurotiomycetidae</taxon>
        <taxon>Eurotiales</taxon>
        <taxon>Aspergillaceae</taxon>
        <taxon>Aspergillus</taxon>
        <taxon>Aspergillus subgen. Circumdati</taxon>
    </lineage>
</organism>
<dbReference type="SUPFAM" id="SSF48264">
    <property type="entry name" value="Cytochrome P450"/>
    <property type="match status" value="1"/>
</dbReference>
<proteinExistence type="predicted"/>
<dbReference type="GO" id="GO:0005506">
    <property type="term" value="F:iron ion binding"/>
    <property type="evidence" value="ECO:0007669"/>
    <property type="project" value="InterPro"/>
</dbReference>
<sequence>MYSLILIAAFNLLILYYIIIPIINYFQAHKKYPVIGIEPNAFPFADPIAIKDIYDHGTKCTKDIFYSKLSCAHFHLADVVDKSEHGRKRNVLSSAYAIKILEDWEYKVADMTQRIIKAFDEKSIANIGLSEDLRFLDQGNNIVTSEAKDGTCKKVHFRDCLYANAWTPSSLIWAYN</sequence>
<dbReference type="InterPro" id="IPR036396">
    <property type="entry name" value="Cyt_P450_sf"/>
</dbReference>
<evidence type="ECO:0008006" key="4">
    <source>
        <dbReference type="Google" id="ProtNLM"/>
    </source>
</evidence>
<keyword evidence="1" id="KW-0472">Membrane</keyword>